<keyword evidence="1" id="KW-0812">Transmembrane</keyword>
<dbReference type="EMBL" id="JAHESF010000069">
    <property type="protein sequence ID" value="MBT1701384.1"/>
    <property type="molecule type" value="Genomic_DNA"/>
</dbReference>
<feature type="transmembrane region" description="Helical" evidence="1">
    <location>
        <begin position="264"/>
        <end position="292"/>
    </location>
</feature>
<keyword evidence="1" id="KW-1133">Transmembrane helix</keyword>
<reference evidence="2 3" key="1">
    <citation type="submission" date="2021-05" db="EMBL/GenBank/DDBJ databases">
        <title>A Polyphasic approach of four new species of the genus Ohtaekwangia: Ohtaekwangia histidinii sp. nov., Ohtaekwangia cretensis sp. nov., Ohtaekwangia indiensis sp. nov., Ohtaekwangia reichenbachii sp. nov. from diverse environment.</title>
        <authorList>
            <person name="Octaviana S."/>
        </authorList>
    </citation>
    <scope>NUCLEOTIDE SEQUENCE [LARGE SCALE GENOMIC DNA]</scope>
    <source>
        <strain evidence="2 3">PWU4</strain>
    </source>
</reference>
<name>A0AAP2DVB1_9BACT</name>
<evidence type="ECO:0000256" key="1">
    <source>
        <dbReference type="SAM" id="Phobius"/>
    </source>
</evidence>
<feature type="transmembrane region" description="Helical" evidence="1">
    <location>
        <begin position="235"/>
        <end position="252"/>
    </location>
</feature>
<dbReference type="AlphaFoldDB" id="A0AAP2DVB1"/>
<comment type="caution">
    <text evidence="2">The sequence shown here is derived from an EMBL/GenBank/DDBJ whole genome shotgun (WGS) entry which is preliminary data.</text>
</comment>
<feature type="transmembrane region" description="Helical" evidence="1">
    <location>
        <begin position="161"/>
        <end position="180"/>
    </location>
</feature>
<dbReference type="Proteomes" id="UP001319200">
    <property type="component" value="Unassembled WGS sequence"/>
</dbReference>
<dbReference type="RefSeq" id="WP_254170066.1">
    <property type="nucleotide sequence ID" value="NZ_JAHESF010000069.1"/>
</dbReference>
<evidence type="ECO:0000313" key="2">
    <source>
        <dbReference type="EMBL" id="MBT1701384.1"/>
    </source>
</evidence>
<dbReference type="Pfam" id="PF12412">
    <property type="entry name" value="DUF3667"/>
    <property type="match status" value="1"/>
</dbReference>
<evidence type="ECO:0000313" key="3">
    <source>
        <dbReference type="Proteomes" id="UP001319200"/>
    </source>
</evidence>
<sequence length="294" mass="34060">MEVVNETEGTTETRPDPLSAEHTCKSCGNTFRGTYCNVCGEKVLQREDRSFRSLMTNFLAISDNKFLRTLLLVIGKPGFLSKEYAEGRRVNYVRPLQLFFVLNLIYFLFPLLQLFNTSLRTQMYLRTHSALVRQMVYSKIGHDRLSLTGYELMYNQKSTSLAKLLIIVFVVVASLPMMVIYRKKNRFFTDHVTLAVELTSFNLAMNALFLSVFLMVVNKLLHWTHAGWEKYLDDFTLTIIFVLTNMYFLFKAGRTFYGQKGKILIVKVVLGMLGLFIALEAYRLILFLITYFTL</sequence>
<keyword evidence="3" id="KW-1185">Reference proteome</keyword>
<gene>
    <name evidence="2" type="ORF">KK083_31110</name>
</gene>
<feature type="transmembrane region" description="Helical" evidence="1">
    <location>
        <begin position="192"/>
        <end position="215"/>
    </location>
</feature>
<proteinExistence type="predicted"/>
<feature type="transmembrane region" description="Helical" evidence="1">
    <location>
        <begin position="96"/>
        <end position="115"/>
    </location>
</feature>
<keyword evidence="1" id="KW-0472">Membrane</keyword>
<organism evidence="2 3">
    <name type="scientific">Chryseosolibacter histidini</name>
    <dbReference type="NCBI Taxonomy" id="2782349"/>
    <lineage>
        <taxon>Bacteria</taxon>
        <taxon>Pseudomonadati</taxon>
        <taxon>Bacteroidota</taxon>
        <taxon>Cytophagia</taxon>
        <taxon>Cytophagales</taxon>
        <taxon>Chryseotaleaceae</taxon>
        <taxon>Chryseosolibacter</taxon>
    </lineage>
</organism>
<dbReference type="InterPro" id="IPR022134">
    <property type="entry name" value="DUF3667"/>
</dbReference>
<accession>A0AAP2DVB1</accession>
<protein>
    <submittedName>
        <fullName evidence="2">DUF3667 domain-containing protein</fullName>
    </submittedName>
</protein>